<organism evidence="2 3">
    <name type="scientific">Rhipicephalus sanguineus</name>
    <name type="common">Brown dog tick</name>
    <name type="synonym">Ixodes sanguineus</name>
    <dbReference type="NCBI Taxonomy" id="34632"/>
    <lineage>
        <taxon>Eukaryota</taxon>
        <taxon>Metazoa</taxon>
        <taxon>Ecdysozoa</taxon>
        <taxon>Arthropoda</taxon>
        <taxon>Chelicerata</taxon>
        <taxon>Arachnida</taxon>
        <taxon>Acari</taxon>
        <taxon>Parasitiformes</taxon>
        <taxon>Ixodida</taxon>
        <taxon>Ixodoidea</taxon>
        <taxon>Ixodidae</taxon>
        <taxon>Rhipicephalinae</taxon>
        <taxon>Rhipicephalus</taxon>
        <taxon>Rhipicephalus</taxon>
    </lineage>
</organism>
<accession>A0A9D4SVS0</accession>
<dbReference type="VEuPathDB" id="VectorBase:RSAN_038046"/>
<dbReference type="Proteomes" id="UP000821837">
    <property type="component" value="Chromosome 5"/>
</dbReference>
<keyword evidence="3" id="KW-1185">Reference proteome</keyword>
<dbReference type="EMBL" id="JABSTV010001251">
    <property type="protein sequence ID" value="KAH7951157.1"/>
    <property type="molecule type" value="Genomic_DNA"/>
</dbReference>
<dbReference type="AlphaFoldDB" id="A0A9D4SVS0"/>
<gene>
    <name evidence="2" type="ORF">HPB52_005336</name>
</gene>
<proteinExistence type="predicted"/>
<comment type="caution">
    <text evidence="2">The sequence shown here is derived from an EMBL/GenBank/DDBJ whole genome shotgun (WGS) entry which is preliminary data.</text>
</comment>
<feature type="compositionally biased region" description="Basic and acidic residues" evidence="1">
    <location>
        <begin position="124"/>
        <end position="134"/>
    </location>
</feature>
<reference evidence="2" key="2">
    <citation type="submission" date="2021-09" db="EMBL/GenBank/DDBJ databases">
        <authorList>
            <person name="Jia N."/>
            <person name="Wang J."/>
            <person name="Shi W."/>
            <person name="Du L."/>
            <person name="Sun Y."/>
            <person name="Zhan W."/>
            <person name="Jiang J."/>
            <person name="Wang Q."/>
            <person name="Zhang B."/>
            <person name="Ji P."/>
            <person name="Sakyi L.B."/>
            <person name="Cui X."/>
            <person name="Yuan T."/>
            <person name="Jiang B."/>
            <person name="Yang W."/>
            <person name="Lam T.T.-Y."/>
            <person name="Chang Q."/>
            <person name="Ding S."/>
            <person name="Wang X."/>
            <person name="Zhu J."/>
            <person name="Ruan X."/>
            <person name="Zhao L."/>
            <person name="Wei J."/>
            <person name="Que T."/>
            <person name="Du C."/>
            <person name="Cheng J."/>
            <person name="Dai P."/>
            <person name="Han X."/>
            <person name="Huang E."/>
            <person name="Gao Y."/>
            <person name="Liu J."/>
            <person name="Shao H."/>
            <person name="Ye R."/>
            <person name="Li L."/>
            <person name="Wei W."/>
            <person name="Wang X."/>
            <person name="Wang C."/>
            <person name="Huo Q."/>
            <person name="Li W."/>
            <person name="Guo W."/>
            <person name="Chen H."/>
            <person name="Chen S."/>
            <person name="Zhou L."/>
            <person name="Zhou L."/>
            <person name="Ni X."/>
            <person name="Tian J."/>
            <person name="Zhou Y."/>
            <person name="Sheng Y."/>
            <person name="Liu T."/>
            <person name="Pan Y."/>
            <person name="Xia L."/>
            <person name="Li J."/>
            <person name="Zhao F."/>
            <person name="Cao W."/>
        </authorList>
    </citation>
    <scope>NUCLEOTIDE SEQUENCE</scope>
    <source>
        <strain evidence="2">Rsan-2018</strain>
        <tissue evidence="2">Larvae</tissue>
    </source>
</reference>
<evidence type="ECO:0000313" key="2">
    <source>
        <dbReference type="EMBL" id="KAH7951157.1"/>
    </source>
</evidence>
<protein>
    <submittedName>
        <fullName evidence="2">Uncharacterized protein</fullName>
    </submittedName>
</protein>
<sequence length="160" mass="17711">MWVNTLVIPMKIAVPAGVPLGFEHLSAGVQGRVKDYVHRVKRWHDTFPVSAKLRRLPLALQKQVASGLLRLENDDVTVNSDRQPQSSFDISNQVLPKQAICGGPSIQCNSVPAEAQLQWPAAQDRHLGPREESPGHSSFPLQQPPKSFFTVWVEQSMEGA</sequence>
<feature type="compositionally biased region" description="Polar residues" evidence="1">
    <location>
        <begin position="135"/>
        <end position="144"/>
    </location>
</feature>
<evidence type="ECO:0000256" key="1">
    <source>
        <dbReference type="SAM" id="MobiDB-lite"/>
    </source>
</evidence>
<evidence type="ECO:0000313" key="3">
    <source>
        <dbReference type="Proteomes" id="UP000821837"/>
    </source>
</evidence>
<feature type="region of interest" description="Disordered" evidence="1">
    <location>
        <begin position="124"/>
        <end position="144"/>
    </location>
</feature>
<reference evidence="2" key="1">
    <citation type="journal article" date="2020" name="Cell">
        <title>Large-Scale Comparative Analyses of Tick Genomes Elucidate Their Genetic Diversity and Vector Capacities.</title>
        <authorList>
            <consortium name="Tick Genome and Microbiome Consortium (TIGMIC)"/>
            <person name="Jia N."/>
            <person name="Wang J."/>
            <person name="Shi W."/>
            <person name="Du L."/>
            <person name="Sun Y."/>
            <person name="Zhan W."/>
            <person name="Jiang J.F."/>
            <person name="Wang Q."/>
            <person name="Zhang B."/>
            <person name="Ji P."/>
            <person name="Bell-Sakyi L."/>
            <person name="Cui X.M."/>
            <person name="Yuan T.T."/>
            <person name="Jiang B.G."/>
            <person name="Yang W.F."/>
            <person name="Lam T.T."/>
            <person name="Chang Q.C."/>
            <person name="Ding S.J."/>
            <person name="Wang X.J."/>
            <person name="Zhu J.G."/>
            <person name="Ruan X.D."/>
            <person name="Zhao L."/>
            <person name="Wei J.T."/>
            <person name="Ye R.Z."/>
            <person name="Que T.C."/>
            <person name="Du C.H."/>
            <person name="Zhou Y.H."/>
            <person name="Cheng J.X."/>
            <person name="Dai P.F."/>
            <person name="Guo W.B."/>
            <person name="Han X.H."/>
            <person name="Huang E.J."/>
            <person name="Li L.F."/>
            <person name="Wei W."/>
            <person name="Gao Y.C."/>
            <person name="Liu J.Z."/>
            <person name="Shao H.Z."/>
            <person name="Wang X."/>
            <person name="Wang C.C."/>
            <person name="Yang T.C."/>
            <person name="Huo Q.B."/>
            <person name="Li W."/>
            <person name="Chen H.Y."/>
            <person name="Chen S.E."/>
            <person name="Zhou L.G."/>
            <person name="Ni X.B."/>
            <person name="Tian J.H."/>
            <person name="Sheng Y."/>
            <person name="Liu T."/>
            <person name="Pan Y.S."/>
            <person name="Xia L.Y."/>
            <person name="Li J."/>
            <person name="Zhao F."/>
            <person name="Cao W.C."/>
        </authorList>
    </citation>
    <scope>NUCLEOTIDE SEQUENCE</scope>
    <source>
        <strain evidence="2">Rsan-2018</strain>
    </source>
</reference>
<name>A0A9D4SVS0_RHISA</name>